<name>A0A9W9J6D9_9EURO</name>
<sequence>MIPANNKPSHSMGCRARLDQTSYVMWIFGDIDAETWDDAAVNDMVNELPSNHSPYFAPAIQPTLRTGVDALALGALTFLKRK</sequence>
<dbReference type="EMBL" id="JAPQKR010000016">
    <property type="protein sequence ID" value="KAJ5190908.1"/>
    <property type="molecule type" value="Genomic_DNA"/>
</dbReference>
<evidence type="ECO:0000313" key="2">
    <source>
        <dbReference type="Proteomes" id="UP001150904"/>
    </source>
</evidence>
<accession>A0A9W9J6D9</accession>
<dbReference type="RefSeq" id="XP_058303848.1">
    <property type="nucleotide sequence ID" value="XM_058456949.1"/>
</dbReference>
<comment type="caution">
    <text evidence="1">The sequence shown here is derived from an EMBL/GenBank/DDBJ whole genome shotgun (WGS) entry which is preliminary data.</text>
</comment>
<reference evidence="1" key="2">
    <citation type="journal article" date="2023" name="IMA Fungus">
        <title>Comparative genomic study of the Penicillium genus elucidates a diverse pangenome and 15 lateral gene transfer events.</title>
        <authorList>
            <person name="Petersen C."/>
            <person name="Sorensen T."/>
            <person name="Nielsen M.R."/>
            <person name="Sondergaard T.E."/>
            <person name="Sorensen J.L."/>
            <person name="Fitzpatrick D.A."/>
            <person name="Frisvad J.C."/>
            <person name="Nielsen K.L."/>
        </authorList>
    </citation>
    <scope>NUCLEOTIDE SEQUENCE</scope>
    <source>
        <strain evidence="1">IBT 15544</strain>
    </source>
</reference>
<protein>
    <submittedName>
        <fullName evidence="1">Uncharacterized protein</fullName>
    </submittedName>
</protein>
<gene>
    <name evidence="1" type="ORF">N7498_009893</name>
</gene>
<organism evidence="1 2">
    <name type="scientific">Penicillium cinerascens</name>
    <dbReference type="NCBI Taxonomy" id="70096"/>
    <lineage>
        <taxon>Eukaryota</taxon>
        <taxon>Fungi</taxon>
        <taxon>Dikarya</taxon>
        <taxon>Ascomycota</taxon>
        <taxon>Pezizomycotina</taxon>
        <taxon>Eurotiomycetes</taxon>
        <taxon>Eurotiomycetidae</taxon>
        <taxon>Eurotiales</taxon>
        <taxon>Aspergillaceae</taxon>
        <taxon>Penicillium</taxon>
    </lineage>
</organism>
<proteinExistence type="predicted"/>
<dbReference type="AlphaFoldDB" id="A0A9W9J6D9"/>
<keyword evidence="2" id="KW-1185">Reference proteome</keyword>
<dbReference type="OrthoDB" id="6119954at2759"/>
<evidence type="ECO:0000313" key="1">
    <source>
        <dbReference type="EMBL" id="KAJ5190908.1"/>
    </source>
</evidence>
<reference evidence="1" key="1">
    <citation type="submission" date="2022-12" db="EMBL/GenBank/DDBJ databases">
        <authorList>
            <person name="Petersen C."/>
        </authorList>
    </citation>
    <scope>NUCLEOTIDE SEQUENCE</scope>
    <source>
        <strain evidence="1">IBT 15544</strain>
    </source>
</reference>
<dbReference type="Proteomes" id="UP001150904">
    <property type="component" value="Unassembled WGS sequence"/>
</dbReference>
<dbReference type="GeneID" id="83184250"/>